<evidence type="ECO:0000313" key="2">
    <source>
        <dbReference type="Proteomes" id="UP000308600"/>
    </source>
</evidence>
<protein>
    <submittedName>
        <fullName evidence="1">Uncharacterized protein</fullName>
    </submittedName>
</protein>
<accession>A0ACD3A694</accession>
<dbReference type="EMBL" id="ML208680">
    <property type="protein sequence ID" value="TFK61240.1"/>
    <property type="molecule type" value="Genomic_DNA"/>
</dbReference>
<reference evidence="1 2" key="1">
    <citation type="journal article" date="2019" name="Nat. Ecol. Evol.">
        <title>Megaphylogeny resolves global patterns of mushroom evolution.</title>
        <authorList>
            <person name="Varga T."/>
            <person name="Krizsan K."/>
            <person name="Foldi C."/>
            <person name="Dima B."/>
            <person name="Sanchez-Garcia M."/>
            <person name="Sanchez-Ramirez S."/>
            <person name="Szollosi G.J."/>
            <person name="Szarkandi J.G."/>
            <person name="Papp V."/>
            <person name="Albert L."/>
            <person name="Andreopoulos W."/>
            <person name="Angelini C."/>
            <person name="Antonin V."/>
            <person name="Barry K.W."/>
            <person name="Bougher N.L."/>
            <person name="Buchanan P."/>
            <person name="Buyck B."/>
            <person name="Bense V."/>
            <person name="Catcheside P."/>
            <person name="Chovatia M."/>
            <person name="Cooper J."/>
            <person name="Damon W."/>
            <person name="Desjardin D."/>
            <person name="Finy P."/>
            <person name="Geml J."/>
            <person name="Haridas S."/>
            <person name="Hughes K."/>
            <person name="Justo A."/>
            <person name="Karasinski D."/>
            <person name="Kautmanova I."/>
            <person name="Kiss B."/>
            <person name="Kocsube S."/>
            <person name="Kotiranta H."/>
            <person name="LaButti K.M."/>
            <person name="Lechner B.E."/>
            <person name="Liimatainen K."/>
            <person name="Lipzen A."/>
            <person name="Lukacs Z."/>
            <person name="Mihaltcheva S."/>
            <person name="Morgado L.N."/>
            <person name="Niskanen T."/>
            <person name="Noordeloos M.E."/>
            <person name="Ohm R.A."/>
            <person name="Ortiz-Santana B."/>
            <person name="Ovrebo C."/>
            <person name="Racz N."/>
            <person name="Riley R."/>
            <person name="Savchenko A."/>
            <person name="Shiryaev A."/>
            <person name="Soop K."/>
            <person name="Spirin V."/>
            <person name="Szebenyi C."/>
            <person name="Tomsovsky M."/>
            <person name="Tulloss R.E."/>
            <person name="Uehling J."/>
            <person name="Grigoriev I.V."/>
            <person name="Vagvolgyi C."/>
            <person name="Papp T."/>
            <person name="Martin F.M."/>
            <person name="Miettinen O."/>
            <person name="Hibbett D.S."/>
            <person name="Nagy L.G."/>
        </authorList>
    </citation>
    <scope>NUCLEOTIDE SEQUENCE [LARGE SCALE GENOMIC DNA]</scope>
    <source>
        <strain evidence="1 2">NL-1719</strain>
    </source>
</reference>
<dbReference type="Proteomes" id="UP000308600">
    <property type="component" value="Unassembled WGS sequence"/>
</dbReference>
<name>A0ACD3A694_9AGAR</name>
<evidence type="ECO:0000313" key="1">
    <source>
        <dbReference type="EMBL" id="TFK61240.1"/>
    </source>
</evidence>
<sequence length="83" mass="9550">MLFISYAYLPIFCYLILFVTPRVSDARGGVLEISDSSHYEHNKLVYLRHIILDSSLTFLVIHYYSVDNSYGLLDITCLDTLVV</sequence>
<keyword evidence="2" id="KW-1185">Reference proteome</keyword>
<proteinExistence type="predicted"/>
<organism evidence="1 2">
    <name type="scientific">Pluteus cervinus</name>
    <dbReference type="NCBI Taxonomy" id="181527"/>
    <lineage>
        <taxon>Eukaryota</taxon>
        <taxon>Fungi</taxon>
        <taxon>Dikarya</taxon>
        <taxon>Basidiomycota</taxon>
        <taxon>Agaricomycotina</taxon>
        <taxon>Agaricomycetes</taxon>
        <taxon>Agaricomycetidae</taxon>
        <taxon>Agaricales</taxon>
        <taxon>Pluteineae</taxon>
        <taxon>Pluteaceae</taxon>
        <taxon>Pluteus</taxon>
    </lineage>
</organism>
<gene>
    <name evidence="1" type="ORF">BDN72DRAFT_471855</name>
</gene>